<gene>
    <name evidence="11" type="primary">apbE_30</name>
    <name evidence="11" type="ORF">SDC9_101786</name>
</gene>
<organism evidence="11">
    <name type="scientific">bioreactor metagenome</name>
    <dbReference type="NCBI Taxonomy" id="1076179"/>
    <lineage>
        <taxon>unclassified sequences</taxon>
        <taxon>metagenomes</taxon>
        <taxon>ecological metagenomes</taxon>
    </lineage>
</organism>
<proteinExistence type="predicted"/>
<dbReference type="InterPro" id="IPR024932">
    <property type="entry name" value="ApbE"/>
</dbReference>
<sequence>MIFQLIKTQMKTKISFLTVSVLIFTIIVSSCNPKKQNYSYFQNSGEIFHTSYHIKYAYKRSLEDEILAELDRFEQSLNPFRENTVITKINSNIPVKPDSLFMEVFNKATEVSRMTDGKFDITASPLIDAWGFGFRNMDSITPEIIDSLKEFVGYDKIRIDSEGNVVKSDPRLQLNTSAISKGYACDLVARLFDSYGIENYMIEIGGEIVTKGVNDKGVCWRIGVDKPIDDSTGMQHELQTILSLCDKSLATSGNYRNFYVKDGKKYAHTIDPQTGYPSEQDILGATVIAEDCMTADAYATAFMASGLEKSKEIARKIPGLHYYFIYVKPDSTLDIAYSEGFEQFFAN</sequence>
<evidence type="ECO:0000256" key="5">
    <source>
        <dbReference type="ARBA" id="ARBA00022679"/>
    </source>
</evidence>
<keyword evidence="7" id="KW-0274">FAD</keyword>
<dbReference type="InterPro" id="IPR003374">
    <property type="entry name" value="ApbE-like_sf"/>
</dbReference>
<name>A0A645ARQ9_9ZZZZ</name>
<keyword evidence="8" id="KW-0460">Magnesium</keyword>
<evidence type="ECO:0000256" key="2">
    <source>
        <dbReference type="ARBA" id="ARBA00011955"/>
    </source>
</evidence>
<evidence type="ECO:0000256" key="8">
    <source>
        <dbReference type="ARBA" id="ARBA00022842"/>
    </source>
</evidence>
<evidence type="ECO:0000256" key="7">
    <source>
        <dbReference type="ARBA" id="ARBA00022827"/>
    </source>
</evidence>
<dbReference type="PANTHER" id="PTHR30040:SF2">
    <property type="entry name" value="FAD:PROTEIN FMN TRANSFERASE"/>
    <property type="match status" value="1"/>
</dbReference>
<evidence type="ECO:0000256" key="4">
    <source>
        <dbReference type="ARBA" id="ARBA00022630"/>
    </source>
</evidence>
<dbReference type="EC" id="2.7.1.180" evidence="2"/>
<comment type="caution">
    <text evidence="11">The sequence shown here is derived from an EMBL/GenBank/DDBJ whole genome shotgun (WGS) entry which is preliminary data.</text>
</comment>
<keyword evidence="4" id="KW-0285">Flavoprotein</keyword>
<dbReference type="GO" id="GO:0016740">
    <property type="term" value="F:transferase activity"/>
    <property type="evidence" value="ECO:0007669"/>
    <property type="project" value="UniProtKB-KW"/>
</dbReference>
<dbReference type="Pfam" id="PF02424">
    <property type="entry name" value="ApbE"/>
    <property type="match status" value="1"/>
</dbReference>
<evidence type="ECO:0000256" key="1">
    <source>
        <dbReference type="ARBA" id="ARBA00001946"/>
    </source>
</evidence>
<dbReference type="SUPFAM" id="SSF143631">
    <property type="entry name" value="ApbE-like"/>
    <property type="match status" value="1"/>
</dbReference>
<dbReference type="PANTHER" id="PTHR30040">
    <property type="entry name" value="THIAMINE BIOSYNTHESIS LIPOPROTEIN APBE"/>
    <property type="match status" value="1"/>
</dbReference>
<dbReference type="AlphaFoldDB" id="A0A645ARQ9"/>
<dbReference type="Gene3D" id="3.10.520.10">
    <property type="entry name" value="ApbE-like domains"/>
    <property type="match status" value="1"/>
</dbReference>
<evidence type="ECO:0000256" key="10">
    <source>
        <dbReference type="ARBA" id="ARBA00048540"/>
    </source>
</evidence>
<accession>A0A645ARQ9</accession>
<evidence type="ECO:0000313" key="11">
    <source>
        <dbReference type="EMBL" id="MPM55001.1"/>
    </source>
</evidence>
<evidence type="ECO:0000256" key="6">
    <source>
        <dbReference type="ARBA" id="ARBA00022723"/>
    </source>
</evidence>
<keyword evidence="6" id="KW-0479">Metal-binding</keyword>
<dbReference type="GO" id="GO:0046872">
    <property type="term" value="F:metal ion binding"/>
    <property type="evidence" value="ECO:0007669"/>
    <property type="project" value="UniProtKB-KW"/>
</dbReference>
<protein>
    <recommendedName>
        <fullName evidence="3">FAD:protein FMN transferase</fullName>
        <ecNumber evidence="2">2.7.1.180</ecNumber>
    </recommendedName>
    <alternativeName>
        <fullName evidence="9">Flavin transferase</fullName>
    </alternativeName>
</protein>
<evidence type="ECO:0000256" key="3">
    <source>
        <dbReference type="ARBA" id="ARBA00016337"/>
    </source>
</evidence>
<evidence type="ECO:0000256" key="9">
    <source>
        <dbReference type="ARBA" id="ARBA00031306"/>
    </source>
</evidence>
<comment type="cofactor">
    <cofactor evidence="1">
        <name>Mg(2+)</name>
        <dbReference type="ChEBI" id="CHEBI:18420"/>
    </cofactor>
</comment>
<dbReference type="PROSITE" id="PS51257">
    <property type="entry name" value="PROKAR_LIPOPROTEIN"/>
    <property type="match status" value="1"/>
</dbReference>
<dbReference type="EMBL" id="VSSQ01015064">
    <property type="protein sequence ID" value="MPM55001.1"/>
    <property type="molecule type" value="Genomic_DNA"/>
</dbReference>
<reference evidence="11" key="1">
    <citation type="submission" date="2019-08" db="EMBL/GenBank/DDBJ databases">
        <authorList>
            <person name="Kucharzyk K."/>
            <person name="Murdoch R.W."/>
            <person name="Higgins S."/>
            <person name="Loffler F."/>
        </authorList>
    </citation>
    <scope>NUCLEOTIDE SEQUENCE</scope>
</reference>
<dbReference type="PIRSF" id="PIRSF006268">
    <property type="entry name" value="ApbE"/>
    <property type="match status" value="1"/>
</dbReference>
<comment type="catalytic activity">
    <reaction evidence="10">
        <text>L-threonyl-[protein] + FAD = FMN-L-threonyl-[protein] + AMP + H(+)</text>
        <dbReference type="Rhea" id="RHEA:36847"/>
        <dbReference type="Rhea" id="RHEA-COMP:11060"/>
        <dbReference type="Rhea" id="RHEA-COMP:11061"/>
        <dbReference type="ChEBI" id="CHEBI:15378"/>
        <dbReference type="ChEBI" id="CHEBI:30013"/>
        <dbReference type="ChEBI" id="CHEBI:57692"/>
        <dbReference type="ChEBI" id="CHEBI:74257"/>
        <dbReference type="ChEBI" id="CHEBI:456215"/>
        <dbReference type="EC" id="2.7.1.180"/>
    </reaction>
</comment>
<keyword evidence="5 11" id="KW-0808">Transferase</keyword>